<keyword evidence="2" id="KW-1185">Reference proteome</keyword>
<dbReference type="EMBL" id="JAGTJQ010000007">
    <property type="protein sequence ID" value="KAH7028084.1"/>
    <property type="molecule type" value="Genomic_DNA"/>
</dbReference>
<protein>
    <recommendedName>
        <fullName evidence="3">Fe2OG dioxygenase domain-containing protein</fullName>
    </recommendedName>
</protein>
<dbReference type="RefSeq" id="XP_046010883.1">
    <property type="nucleotide sequence ID" value="XM_046154607.1"/>
</dbReference>
<dbReference type="PANTHER" id="PTHR33099">
    <property type="entry name" value="FE2OG DIOXYGENASE DOMAIN-CONTAINING PROTEIN"/>
    <property type="match status" value="1"/>
</dbReference>
<name>A0A9P8Y3B7_9PEZI</name>
<dbReference type="Proteomes" id="UP000756346">
    <property type="component" value="Unassembled WGS sequence"/>
</dbReference>
<dbReference type="PANTHER" id="PTHR33099:SF7">
    <property type="entry name" value="MYND-TYPE DOMAIN-CONTAINING PROTEIN"/>
    <property type="match status" value="1"/>
</dbReference>
<proteinExistence type="predicted"/>
<gene>
    <name evidence="1" type="ORF">B0I36DRAFT_328580</name>
</gene>
<evidence type="ECO:0000313" key="1">
    <source>
        <dbReference type="EMBL" id="KAH7028084.1"/>
    </source>
</evidence>
<dbReference type="GeneID" id="70184153"/>
<accession>A0A9P8Y3B7</accession>
<dbReference type="AlphaFoldDB" id="A0A9P8Y3B7"/>
<comment type="caution">
    <text evidence="1">The sequence shown here is derived from an EMBL/GenBank/DDBJ whole genome shotgun (WGS) entry which is preliminary data.</text>
</comment>
<evidence type="ECO:0008006" key="3">
    <source>
        <dbReference type="Google" id="ProtNLM"/>
    </source>
</evidence>
<organism evidence="1 2">
    <name type="scientific">Microdochium trichocladiopsis</name>
    <dbReference type="NCBI Taxonomy" id="1682393"/>
    <lineage>
        <taxon>Eukaryota</taxon>
        <taxon>Fungi</taxon>
        <taxon>Dikarya</taxon>
        <taxon>Ascomycota</taxon>
        <taxon>Pezizomycotina</taxon>
        <taxon>Sordariomycetes</taxon>
        <taxon>Xylariomycetidae</taxon>
        <taxon>Xylariales</taxon>
        <taxon>Microdochiaceae</taxon>
        <taxon>Microdochium</taxon>
    </lineage>
</organism>
<dbReference type="Gene3D" id="2.60.120.620">
    <property type="entry name" value="q2cbj1_9rhob like domain"/>
    <property type="match status" value="1"/>
</dbReference>
<dbReference type="OrthoDB" id="27483at2759"/>
<sequence>MADDISNALSAFLLSGQAPTFACGGTIPVALGSSRDEPHTSPPVTVRWDCKEGANRISFPLNDDGGSRLSELIEDCVPATFGKDNEDVLDPAYRRAAAMDASRFAVDLDPYRLGIIDQVQRVLVPPAFDTEEVNLKPQGTTRSVSAELYKLNVSATKRHVALLTHDRACHIHILYSLQSHPCPDLRGPIRLFQEPCRHPRHETQIGSLVVCVPCHHKGGSLVVRHADREVTFDWSDNTTAIKWAAFYSDCEHEIMNVTEGFRVTLTYNLYVRDQPSDRGGFMEQGLAPVEVRSLPLYQVVRSAAANPEYMKTGGTLGIFCAHAYPVQAPVEFNEGFRRQDGHEDAAAPQILPIVLKGTDLAVVSVFRALGMRVEVKSILDGEKLTEKYYYCDGSGGEEKPEAWSHKHGADKLGRVCVTSAGGWDGAMPTDMLDEYGSPLQGVTWLTQRSHNNVDFVHLTYGNEVGISTCYTGAAILVKVPPFEERQLDNVRE</sequence>
<reference evidence="1" key="1">
    <citation type="journal article" date="2021" name="Nat. Commun.">
        <title>Genetic determinants of endophytism in the Arabidopsis root mycobiome.</title>
        <authorList>
            <person name="Mesny F."/>
            <person name="Miyauchi S."/>
            <person name="Thiergart T."/>
            <person name="Pickel B."/>
            <person name="Atanasova L."/>
            <person name="Karlsson M."/>
            <person name="Huettel B."/>
            <person name="Barry K.W."/>
            <person name="Haridas S."/>
            <person name="Chen C."/>
            <person name="Bauer D."/>
            <person name="Andreopoulos W."/>
            <person name="Pangilinan J."/>
            <person name="LaButti K."/>
            <person name="Riley R."/>
            <person name="Lipzen A."/>
            <person name="Clum A."/>
            <person name="Drula E."/>
            <person name="Henrissat B."/>
            <person name="Kohler A."/>
            <person name="Grigoriev I.V."/>
            <person name="Martin F.M."/>
            <person name="Hacquard S."/>
        </authorList>
    </citation>
    <scope>NUCLEOTIDE SEQUENCE</scope>
    <source>
        <strain evidence="1">MPI-CAGE-CH-0230</strain>
    </source>
</reference>
<evidence type="ECO:0000313" key="2">
    <source>
        <dbReference type="Proteomes" id="UP000756346"/>
    </source>
</evidence>